<keyword evidence="4" id="KW-1185">Reference proteome</keyword>
<accession>A0A1A9GR22</accession>
<evidence type="ECO:0000259" key="2">
    <source>
        <dbReference type="Pfam" id="PF20434"/>
    </source>
</evidence>
<dbReference type="EC" id="3.1.1.1" evidence="3"/>
<dbReference type="GO" id="GO:0106435">
    <property type="term" value="F:carboxylesterase activity"/>
    <property type="evidence" value="ECO:0007669"/>
    <property type="project" value="UniProtKB-EC"/>
</dbReference>
<gene>
    <name evidence="3" type="primary">nlhH_8</name>
    <name evidence="3" type="ORF">I601_3489</name>
</gene>
<dbReference type="Gene3D" id="3.40.50.1820">
    <property type="entry name" value="alpha/beta hydrolase"/>
    <property type="match status" value="1"/>
</dbReference>
<proteinExistence type="predicted"/>
<reference evidence="3 4" key="1">
    <citation type="submission" date="2016-03" db="EMBL/GenBank/DDBJ databases">
        <title>Complete genome sequence of a soil Actinobacterium, Nocardioides dokdonensis FR1436.</title>
        <authorList>
            <person name="Kwon S.-K."/>
            <person name="Kim K."/>
            <person name="Kim J.F."/>
        </authorList>
    </citation>
    <scope>NUCLEOTIDE SEQUENCE [LARGE SCALE GENOMIC DNA]</scope>
    <source>
        <strain evidence="3 4">FR1436</strain>
    </source>
</reference>
<name>A0A1A9GR22_9ACTN</name>
<evidence type="ECO:0000313" key="4">
    <source>
        <dbReference type="Proteomes" id="UP000077868"/>
    </source>
</evidence>
<dbReference type="PATRIC" id="fig|1300347.3.peg.3499"/>
<evidence type="ECO:0000313" key="3">
    <source>
        <dbReference type="EMBL" id="ANH39895.1"/>
    </source>
</evidence>
<sequence length="415" mass="45379">MSFLRRQVVTAALTANALRPLPGYGASAVAFFPAWLVGELAPHVLAVTAADAAAHASGRRRDPRGLALAAVSAAGLAHLVAQSRQVREVAEDALVDALGADYLDQLETRPTPADLAVPWRRLVYPFRMREARVRVDRDIVFDDTAGRRGMLDIYRPADGQLADAPVLLQVHGGGWTIGRKDQQAIPLMQHLAAKGWVCVAINYRLAPRHLWPAQIVDVKKAIAWVREHIAAYGGDPDYIAITGGSAGGHLAALAALTPGRREWQPGFEDADTSVQVAVPLYGVYDIAGSTGLRRTLLMRDGFVGPRVLGTRWEQDPEVFEDASPILQVSEDAPDMFVLHGHHDSLAPVEAARAFVERLRSVSKRSVVYAELPGAQHAFDVFPSIRSSHVVRAVDRYLHWHWNQYRRERAAAAGAR</sequence>
<dbReference type="PANTHER" id="PTHR48081:SF33">
    <property type="entry name" value="KYNURENINE FORMAMIDASE"/>
    <property type="match status" value="1"/>
</dbReference>
<dbReference type="KEGG" id="ndk:I601_3489"/>
<dbReference type="RefSeq" id="WP_068112476.1">
    <property type="nucleotide sequence ID" value="NZ_CP015079.1"/>
</dbReference>
<dbReference type="AlphaFoldDB" id="A0A1A9GR22"/>
<dbReference type="InterPro" id="IPR049492">
    <property type="entry name" value="BD-FAE-like_dom"/>
</dbReference>
<dbReference type="EMBL" id="CP015079">
    <property type="protein sequence ID" value="ANH39895.1"/>
    <property type="molecule type" value="Genomic_DNA"/>
</dbReference>
<protein>
    <submittedName>
        <fullName evidence="3">Carboxylesterase NlhH</fullName>
        <ecNumber evidence="3">3.1.1.1</ecNumber>
    </submittedName>
</protein>
<keyword evidence="1 3" id="KW-0378">Hydrolase</keyword>
<evidence type="ECO:0000256" key="1">
    <source>
        <dbReference type="ARBA" id="ARBA00022801"/>
    </source>
</evidence>
<dbReference type="STRING" id="1300347.I601_3489"/>
<feature type="domain" description="BD-FAE-like" evidence="2">
    <location>
        <begin position="151"/>
        <end position="358"/>
    </location>
</feature>
<dbReference type="OrthoDB" id="9803828at2"/>
<organism evidence="3 4">
    <name type="scientific">Nocardioides dokdonensis FR1436</name>
    <dbReference type="NCBI Taxonomy" id="1300347"/>
    <lineage>
        <taxon>Bacteria</taxon>
        <taxon>Bacillati</taxon>
        <taxon>Actinomycetota</taxon>
        <taxon>Actinomycetes</taxon>
        <taxon>Propionibacteriales</taxon>
        <taxon>Nocardioidaceae</taxon>
        <taxon>Nocardioides</taxon>
    </lineage>
</organism>
<dbReference type="InterPro" id="IPR029058">
    <property type="entry name" value="AB_hydrolase_fold"/>
</dbReference>
<dbReference type="PANTHER" id="PTHR48081">
    <property type="entry name" value="AB HYDROLASE SUPERFAMILY PROTEIN C4A8.06C"/>
    <property type="match status" value="1"/>
</dbReference>
<dbReference type="InterPro" id="IPR050300">
    <property type="entry name" value="GDXG_lipolytic_enzyme"/>
</dbReference>
<dbReference type="Pfam" id="PF20434">
    <property type="entry name" value="BD-FAE"/>
    <property type="match status" value="1"/>
</dbReference>
<dbReference type="SUPFAM" id="SSF53474">
    <property type="entry name" value="alpha/beta-Hydrolases"/>
    <property type="match status" value="1"/>
</dbReference>
<dbReference type="Proteomes" id="UP000077868">
    <property type="component" value="Chromosome"/>
</dbReference>